<feature type="region of interest" description="Disordered" evidence="1">
    <location>
        <begin position="361"/>
        <end position="452"/>
    </location>
</feature>
<dbReference type="Proteomes" id="UP000673691">
    <property type="component" value="Unassembled WGS sequence"/>
</dbReference>
<evidence type="ECO:0000256" key="1">
    <source>
        <dbReference type="SAM" id="MobiDB-lite"/>
    </source>
</evidence>
<reference evidence="3 4" key="1">
    <citation type="journal article" name="Sci. Rep.">
        <title>Genome-scale phylogenetic analyses confirm Olpidium as the closest living zoosporic fungus to the non-flagellated, terrestrial fungi.</title>
        <authorList>
            <person name="Chang Y."/>
            <person name="Rochon D."/>
            <person name="Sekimoto S."/>
            <person name="Wang Y."/>
            <person name="Chovatia M."/>
            <person name="Sandor L."/>
            <person name="Salamov A."/>
            <person name="Grigoriev I.V."/>
            <person name="Stajich J.E."/>
            <person name="Spatafora J.W."/>
        </authorList>
    </citation>
    <scope>NUCLEOTIDE SEQUENCE [LARGE SCALE GENOMIC DNA]</scope>
    <source>
        <strain evidence="3">S191</strain>
    </source>
</reference>
<evidence type="ECO:0000313" key="3">
    <source>
        <dbReference type="EMBL" id="KAG5461805.1"/>
    </source>
</evidence>
<dbReference type="EMBL" id="JAEFCI010003106">
    <property type="protein sequence ID" value="KAG5461805.1"/>
    <property type="molecule type" value="Genomic_DNA"/>
</dbReference>
<feature type="region of interest" description="Disordered" evidence="1">
    <location>
        <begin position="245"/>
        <end position="293"/>
    </location>
</feature>
<protein>
    <submittedName>
        <fullName evidence="3">Uncharacterized protein</fullName>
    </submittedName>
</protein>
<evidence type="ECO:0000256" key="2">
    <source>
        <dbReference type="SAM" id="Phobius"/>
    </source>
</evidence>
<gene>
    <name evidence="3" type="ORF">BJ554DRAFT_5947</name>
</gene>
<name>A0A8H7ZYQ5_9FUNG</name>
<feature type="compositionally biased region" description="Basic and acidic residues" evidence="1">
    <location>
        <begin position="369"/>
        <end position="378"/>
    </location>
</feature>
<evidence type="ECO:0000313" key="4">
    <source>
        <dbReference type="Proteomes" id="UP000673691"/>
    </source>
</evidence>
<keyword evidence="2" id="KW-0472">Membrane</keyword>
<keyword evidence="2" id="KW-0812">Transmembrane</keyword>
<comment type="caution">
    <text evidence="3">The sequence shown here is derived from an EMBL/GenBank/DDBJ whole genome shotgun (WGS) entry which is preliminary data.</text>
</comment>
<feature type="non-terminal residue" evidence="3">
    <location>
        <position position="463"/>
    </location>
</feature>
<accession>A0A8H7ZYQ5</accession>
<organism evidence="3 4">
    <name type="scientific">Olpidium bornovanus</name>
    <dbReference type="NCBI Taxonomy" id="278681"/>
    <lineage>
        <taxon>Eukaryota</taxon>
        <taxon>Fungi</taxon>
        <taxon>Fungi incertae sedis</taxon>
        <taxon>Olpidiomycota</taxon>
        <taxon>Olpidiomycotina</taxon>
        <taxon>Olpidiomycetes</taxon>
        <taxon>Olpidiales</taxon>
        <taxon>Olpidiaceae</taxon>
        <taxon>Olpidium</taxon>
    </lineage>
</organism>
<keyword evidence="2" id="KW-1133">Transmembrane helix</keyword>
<feature type="region of interest" description="Disordered" evidence="1">
    <location>
        <begin position="317"/>
        <end position="337"/>
    </location>
</feature>
<feature type="non-terminal residue" evidence="3">
    <location>
        <position position="1"/>
    </location>
</feature>
<feature type="transmembrane region" description="Helical" evidence="2">
    <location>
        <begin position="208"/>
        <end position="230"/>
    </location>
</feature>
<keyword evidence="4" id="KW-1185">Reference proteome</keyword>
<proteinExistence type="predicted"/>
<dbReference type="AlphaFoldDB" id="A0A8H7ZYQ5"/>
<sequence length="463" mass="49400">NWYAGDEQVVVQVGPSSHRRPVLACGFAWNKAQANLLTTSSVDLALYERRKDNPSKLSDHTLIYREKSVSVARGFKFINVDNATIFSKWAEPAKVTGSTAVTRIHFWVITASFAPQTTNEEPGPDFFISCEIQFADARTLGLERCGLSDLVYRRGPPVVAPTTPTATARPTNNITTSSTVTTTSAVHTGTAAEATNDSAEETLSKPGGIALLSVGGFAMLCVLAGLVYWWRRRAGSRDTFLPREDTAHSSASTVADSVTEDGHGPAKNEGGGSAASGQRAEAAPERKDGPITSSDAHMLALAFHRLLRKPSWMDLSDDSAASLKAPPADAEEAEERLKVEEEFRRRTRELVRRQLDEEGTGIKTVSVHSRGEAGRLSEGRTPPGGTSDDEASAGEGGGKTPGSKRTSGDRHAAEPAAPVQPRSATMSGEISSPALGSPTVFTGVPRLDGRRPPVWLLPLFVVS</sequence>